<accession>A0A853FYS0</accession>
<dbReference type="Gene3D" id="1.10.357.10">
    <property type="entry name" value="Tetracycline Repressor, domain 2"/>
    <property type="match status" value="1"/>
</dbReference>
<gene>
    <name evidence="4" type="ORF">H0A72_07840</name>
</gene>
<feature type="domain" description="HTH tetR-type" evidence="3">
    <location>
        <begin position="18"/>
        <end position="76"/>
    </location>
</feature>
<proteinExistence type="predicted"/>
<feature type="DNA-binding region" description="H-T-H motif" evidence="2">
    <location>
        <begin position="39"/>
        <end position="58"/>
    </location>
</feature>
<dbReference type="Pfam" id="PF00440">
    <property type="entry name" value="TetR_N"/>
    <property type="match status" value="1"/>
</dbReference>
<dbReference type="Proteomes" id="UP000559809">
    <property type="component" value="Unassembled WGS sequence"/>
</dbReference>
<dbReference type="PROSITE" id="PS50977">
    <property type="entry name" value="HTH_TETR_2"/>
    <property type="match status" value="1"/>
</dbReference>
<dbReference type="InterPro" id="IPR001647">
    <property type="entry name" value="HTH_TetR"/>
</dbReference>
<dbReference type="SUPFAM" id="SSF46689">
    <property type="entry name" value="Homeodomain-like"/>
    <property type="match status" value="1"/>
</dbReference>
<evidence type="ECO:0000256" key="2">
    <source>
        <dbReference type="PROSITE-ProRule" id="PRU00335"/>
    </source>
</evidence>
<evidence type="ECO:0000313" key="5">
    <source>
        <dbReference type="Proteomes" id="UP000559809"/>
    </source>
</evidence>
<evidence type="ECO:0000256" key="1">
    <source>
        <dbReference type="ARBA" id="ARBA00023125"/>
    </source>
</evidence>
<evidence type="ECO:0000259" key="3">
    <source>
        <dbReference type="PROSITE" id="PS50977"/>
    </source>
</evidence>
<reference evidence="4 5" key="1">
    <citation type="submission" date="2020-07" db="EMBL/GenBank/DDBJ databases">
        <title>Taxonomic revisions and descriptions of new bacterial species based on genomic comparisons in the high-G+C-content subgroup of the family Alcaligenaceae.</title>
        <authorList>
            <person name="Szabo A."/>
            <person name="Felfoldi T."/>
        </authorList>
    </citation>
    <scope>NUCLEOTIDE SEQUENCE [LARGE SCALE GENOMIC DNA]</scope>
    <source>
        <strain evidence="4 5">LMG 24012</strain>
    </source>
</reference>
<protein>
    <submittedName>
        <fullName evidence="4">TetR/AcrR family transcriptional regulator</fullName>
    </submittedName>
</protein>
<dbReference type="GO" id="GO:0003677">
    <property type="term" value="F:DNA binding"/>
    <property type="evidence" value="ECO:0007669"/>
    <property type="project" value="UniProtKB-UniRule"/>
</dbReference>
<sequence length="216" mass="24148">MRYVVTAVPKAPASGPRARTYAALLQAAMELIRTGVMPSVAQVAARADVSRATAYRYFPSRSKLIAAVVDASLGPVRTTASRHESARERVMELFDHTFPRFKEYETEMRAALQLALEHRALERAGLLDEEPYRRGHRVKILAQALLPFENQIPKPLIRRLHKALSTIYGYEAYVVLKDIWNASDREVESTVRWMATALIDATLAEAAKQAGGKQQS</sequence>
<dbReference type="InterPro" id="IPR009057">
    <property type="entry name" value="Homeodomain-like_sf"/>
</dbReference>
<comment type="caution">
    <text evidence="4">The sequence shown here is derived from an EMBL/GenBank/DDBJ whole genome shotgun (WGS) entry which is preliminary data.</text>
</comment>
<evidence type="ECO:0000313" key="4">
    <source>
        <dbReference type="EMBL" id="NYT49219.1"/>
    </source>
</evidence>
<dbReference type="RefSeq" id="WP_180154531.1">
    <property type="nucleotide sequence ID" value="NZ_JACCEM010000004.1"/>
</dbReference>
<dbReference type="AlphaFoldDB" id="A0A853FYS0"/>
<keyword evidence="1 2" id="KW-0238">DNA-binding</keyword>
<dbReference type="EMBL" id="JACCEM010000004">
    <property type="protein sequence ID" value="NYT49219.1"/>
    <property type="molecule type" value="Genomic_DNA"/>
</dbReference>
<organism evidence="4 5">
    <name type="scientific">Parapusillimonas granuli</name>
    <dbReference type="NCBI Taxonomy" id="380911"/>
    <lineage>
        <taxon>Bacteria</taxon>
        <taxon>Pseudomonadati</taxon>
        <taxon>Pseudomonadota</taxon>
        <taxon>Betaproteobacteria</taxon>
        <taxon>Burkholderiales</taxon>
        <taxon>Alcaligenaceae</taxon>
        <taxon>Parapusillimonas</taxon>
    </lineage>
</organism>
<name>A0A853FYS0_9BURK</name>
<keyword evidence="5" id="KW-1185">Reference proteome</keyword>